<protein>
    <submittedName>
        <fullName evidence="1">Uncharacterized protein</fullName>
    </submittedName>
</protein>
<dbReference type="Proteomes" id="UP001060085">
    <property type="component" value="Linkage Group LG05"/>
</dbReference>
<evidence type="ECO:0000313" key="1">
    <source>
        <dbReference type="EMBL" id="KAI5664564.1"/>
    </source>
</evidence>
<comment type="caution">
    <text evidence="1">The sequence shown here is derived from an EMBL/GenBank/DDBJ whole genome shotgun (WGS) entry which is preliminary data.</text>
</comment>
<evidence type="ECO:0000313" key="2">
    <source>
        <dbReference type="Proteomes" id="UP001060085"/>
    </source>
</evidence>
<sequence length="255" mass="30010">MELKHGPFTSVRPNEIKANNGNVDHGMVFLHEKCFEDQVLRFRRTSLQVLRHLCQHGRCIPLYATNATSLERTRTTIFVPSKGRKKRAQPIKTWSLMKQSLRNKFGVENNERQRQCQAKGKIIESSMGEKSTKSNIIHHEKKNTCTFVEEEKSRVEKVKSVVSTKKVRENERRSKIHIYFRSFVESGFDKRVNWFPWSLCSDFHANFKGDLVENCYYESYFLYAFMKNLDGFIPSIQLLILVSHKFEFPHDEQNV</sequence>
<accession>A0ACC0AVJ4</accession>
<dbReference type="EMBL" id="CM044705">
    <property type="protein sequence ID" value="KAI5664564.1"/>
    <property type="molecule type" value="Genomic_DNA"/>
</dbReference>
<organism evidence="1 2">
    <name type="scientific">Catharanthus roseus</name>
    <name type="common">Madagascar periwinkle</name>
    <name type="synonym">Vinca rosea</name>
    <dbReference type="NCBI Taxonomy" id="4058"/>
    <lineage>
        <taxon>Eukaryota</taxon>
        <taxon>Viridiplantae</taxon>
        <taxon>Streptophyta</taxon>
        <taxon>Embryophyta</taxon>
        <taxon>Tracheophyta</taxon>
        <taxon>Spermatophyta</taxon>
        <taxon>Magnoliopsida</taxon>
        <taxon>eudicotyledons</taxon>
        <taxon>Gunneridae</taxon>
        <taxon>Pentapetalae</taxon>
        <taxon>asterids</taxon>
        <taxon>lamiids</taxon>
        <taxon>Gentianales</taxon>
        <taxon>Apocynaceae</taxon>
        <taxon>Rauvolfioideae</taxon>
        <taxon>Vinceae</taxon>
        <taxon>Catharanthinae</taxon>
        <taxon>Catharanthus</taxon>
    </lineage>
</organism>
<reference evidence="2" key="1">
    <citation type="journal article" date="2023" name="Nat. Plants">
        <title>Single-cell RNA sequencing provides a high-resolution roadmap for understanding the multicellular compartmentation of specialized metabolism.</title>
        <authorList>
            <person name="Sun S."/>
            <person name="Shen X."/>
            <person name="Li Y."/>
            <person name="Li Y."/>
            <person name="Wang S."/>
            <person name="Li R."/>
            <person name="Zhang H."/>
            <person name="Shen G."/>
            <person name="Guo B."/>
            <person name="Wei J."/>
            <person name="Xu J."/>
            <person name="St-Pierre B."/>
            <person name="Chen S."/>
            <person name="Sun C."/>
        </authorList>
    </citation>
    <scope>NUCLEOTIDE SEQUENCE [LARGE SCALE GENOMIC DNA]</scope>
</reference>
<gene>
    <name evidence="1" type="ORF">M9H77_23887</name>
</gene>
<name>A0ACC0AVJ4_CATRO</name>
<keyword evidence="2" id="KW-1185">Reference proteome</keyword>
<proteinExistence type="predicted"/>